<evidence type="ECO:0000313" key="2">
    <source>
        <dbReference type="EMBL" id="VDP78996.1"/>
    </source>
</evidence>
<reference evidence="2 3" key="2">
    <citation type="submission" date="2018-11" db="EMBL/GenBank/DDBJ databases">
        <authorList>
            <consortium name="Pathogen Informatics"/>
        </authorList>
    </citation>
    <scope>NUCLEOTIDE SEQUENCE [LARGE SCALE GENOMIC DNA]</scope>
    <source>
        <strain evidence="2">Dakar</strain>
        <strain evidence="3">Dakar, Senegal</strain>
    </source>
</reference>
<proteinExistence type="predicted"/>
<reference evidence="4" key="1">
    <citation type="submission" date="2016-06" db="UniProtKB">
        <authorList>
            <consortium name="WormBaseParasite"/>
        </authorList>
    </citation>
    <scope>IDENTIFICATION</scope>
</reference>
<keyword evidence="3" id="KW-1185">Reference proteome</keyword>
<feature type="domain" description="Lethal giant larvae homologue 2" evidence="1">
    <location>
        <begin position="53"/>
        <end position="110"/>
    </location>
</feature>
<gene>
    <name evidence="2" type="ORF">SCUD_LOCUS22461</name>
</gene>
<dbReference type="InterPro" id="IPR013577">
    <property type="entry name" value="LLGL2"/>
</dbReference>
<sequence length="143" mass="15505">MPRATYGERHTVSILRGSNIDQAANASVVAARLAVAAEAEDDDEIPEESSLSAPPIHVFDSDAPEHVCLDLPSSLVDLVPVGSVDGPVQILILLCEEEMVVIDLITSGWPFMRPPYLTCLHTTSLTTYNLITQVSYIEFHSSV</sequence>
<organism evidence="4">
    <name type="scientific">Schistosoma curassoni</name>
    <dbReference type="NCBI Taxonomy" id="6186"/>
    <lineage>
        <taxon>Eukaryota</taxon>
        <taxon>Metazoa</taxon>
        <taxon>Spiralia</taxon>
        <taxon>Lophotrochozoa</taxon>
        <taxon>Platyhelminthes</taxon>
        <taxon>Trematoda</taxon>
        <taxon>Digenea</taxon>
        <taxon>Strigeidida</taxon>
        <taxon>Schistosomatoidea</taxon>
        <taxon>Schistosomatidae</taxon>
        <taxon>Schistosoma</taxon>
    </lineage>
</organism>
<dbReference type="AlphaFoldDB" id="A0A183L549"/>
<dbReference type="Proteomes" id="UP000279833">
    <property type="component" value="Unassembled WGS sequence"/>
</dbReference>
<evidence type="ECO:0000313" key="3">
    <source>
        <dbReference type="Proteomes" id="UP000279833"/>
    </source>
</evidence>
<name>A0A183L549_9TREM</name>
<evidence type="ECO:0000259" key="1">
    <source>
        <dbReference type="Pfam" id="PF08366"/>
    </source>
</evidence>
<evidence type="ECO:0000313" key="4">
    <source>
        <dbReference type="WBParaSite" id="SCUD_0002246601-mRNA-1"/>
    </source>
</evidence>
<dbReference type="STRING" id="6186.A0A183L549"/>
<protein>
    <submittedName>
        <fullName evidence="4">LLGL domain-containing protein</fullName>
    </submittedName>
</protein>
<accession>A0A183L549</accession>
<dbReference type="Pfam" id="PF08366">
    <property type="entry name" value="LLGL"/>
    <property type="match status" value="1"/>
</dbReference>
<dbReference type="EMBL" id="UZAK01049442">
    <property type="protein sequence ID" value="VDP78996.1"/>
    <property type="molecule type" value="Genomic_DNA"/>
</dbReference>
<dbReference type="WBParaSite" id="SCUD_0002246601-mRNA-1">
    <property type="protein sequence ID" value="SCUD_0002246601-mRNA-1"/>
    <property type="gene ID" value="SCUD_0002246601"/>
</dbReference>